<keyword evidence="1" id="KW-0812">Transmembrane</keyword>
<feature type="transmembrane region" description="Helical" evidence="1">
    <location>
        <begin position="91"/>
        <end position="108"/>
    </location>
</feature>
<gene>
    <name evidence="2" type="ORF">J4P90_18635</name>
</gene>
<feature type="transmembrane region" description="Helical" evidence="1">
    <location>
        <begin position="160"/>
        <end position="180"/>
    </location>
</feature>
<comment type="caution">
    <text evidence="2">The sequence shown here is derived from an EMBL/GenBank/DDBJ whole genome shotgun (WGS) entry which is preliminary data.</text>
</comment>
<evidence type="ECO:0000313" key="2">
    <source>
        <dbReference type="EMBL" id="MBO1627213.1"/>
    </source>
</evidence>
<feature type="transmembrane region" description="Helical" evidence="1">
    <location>
        <begin position="129"/>
        <end position="148"/>
    </location>
</feature>
<sequence>MNTKKDIRLYKGIYYSVFFPFVFGCACLVTWPDSMLYVISGLLLNFLLAVLSYVFKWEKYLGWRIYFGIIQFDLSCIFTLMATWYRWGSMWEIGVGMVGCFLICKIIGYKFREIILKEAINPKTVIGKIIYGLGFLGGGTAGFAGHFLNTELQGRYGEHVGGGIVLGILSVGLLLLSMFFQATHYKIDHPNFDALGKGNPKFNGF</sequence>
<feature type="transmembrane region" description="Helical" evidence="1">
    <location>
        <begin position="12"/>
        <end position="31"/>
    </location>
</feature>
<feature type="transmembrane region" description="Helical" evidence="1">
    <location>
        <begin position="67"/>
        <end position="85"/>
    </location>
</feature>
<name>A0ABS3P2C9_9BACI</name>
<dbReference type="Proteomes" id="UP000677611">
    <property type="component" value="Unassembled WGS sequence"/>
</dbReference>
<organism evidence="2 3">
    <name type="scientific">Bacillus arachidis</name>
    <dbReference type="NCBI Taxonomy" id="2819290"/>
    <lineage>
        <taxon>Bacteria</taxon>
        <taxon>Bacillati</taxon>
        <taxon>Bacillota</taxon>
        <taxon>Bacilli</taxon>
        <taxon>Bacillales</taxon>
        <taxon>Bacillaceae</taxon>
        <taxon>Bacillus</taxon>
    </lineage>
</organism>
<protein>
    <submittedName>
        <fullName evidence="2">Uncharacterized protein</fullName>
    </submittedName>
</protein>
<reference evidence="2 3" key="1">
    <citation type="submission" date="2021-03" db="EMBL/GenBank/DDBJ databases">
        <title>Identification of novel Bacillus strains.</title>
        <authorList>
            <person name="Xiao Z."/>
            <person name="Li Y."/>
            <person name="Shen J."/>
        </authorList>
    </citation>
    <scope>NUCLEOTIDE SEQUENCE [LARGE SCALE GENOMIC DNA]</scope>
    <source>
        <strain evidence="2 3">SY8</strain>
    </source>
</reference>
<keyword evidence="1" id="KW-1133">Transmembrane helix</keyword>
<proteinExistence type="predicted"/>
<dbReference type="EMBL" id="JAGDQJ010000021">
    <property type="protein sequence ID" value="MBO1627213.1"/>
    <property type="molecule type" value="Genomic_DNA"/>
</dbReference>
<keyword evidence="3" id="KW-1185">Reference proteome</keyword>
<keyword evidence="1" id="KW-0472">Membrane</keyword>
<evidence type="ECO:0000313" key="3">
    <source>
        <dbReference type="Proteomes" id="UP000677611"/>
    </source>
</evidence>
<dbReference type="RefSeq" id="WP_208018633.1">
    <property type="nucleotide sequence ID" value="NZ_JAGDQJ010000021.1"/>
</dbReference>
<feature type="transmembrane region" description="Helical" evidence="1">
    <location>
        <begin position="37"/>
        <end position="55"/>
    </location>
</feature>
<accession>A0ABS3P2C9</accession>
<dbReference type="PROSITE" id="PS51257">
    <property type="entry name" value="PROKAR_LIPOPROTEIN"/>
    <property type="match status" value="1"/>
</dbReference>
<evidence type="ECO:0000256" key="1">
    <source>
        <dbReference type="SAM" id="Phobius"/>
    </source>
</evidence>